<keyword evidence="3" id="KW-1185">Reference proteome</keyword>
<evidence type="ECO:0000313" key="3">
    <source>
        <dbReference type="Proteomes" id="UP000249363"/>
    </source>
</evidence>
<name>A0A364L420_TALAM</name>
<reference evidence="2 3" key="1">
    <citation type="journal article" date="2017" name="Biotechnol. Biofuels">
        <title>Differential beta-glucosidase expression as a function of carbon source availability in Talaromyces amestolkiae: a genomic and proteomic approach.</title>
        <authorList>
            <person name="de Eugenio L.I."/>
            <person name="Mendez-Liter J.A."/>
            <person name="Nieto-Dominguez M."/>
            <person name="Alonso L."/>
            <person name="Gil-Munoz J."/>
            <person name="Barriuso J."/>
            <person name="Prieto A."/>
            <person name="Martinez M.J."/>
        </authorList>
    </citation>
    <scope>NUCLEOTIDE SEQUENCE [LARGE SCALE GENOMIC DNA]</scope>
    <source>
        <strain evidence="2 3">CIB</strain>
    </source>
</reference>
<dbReference type="Gene3D" id="3.90.1300.10">
    <property type="entry name" value="Amidase signature (AS) domain"/>
    <property type="match status" value="1"/>
</dbReference>
<dbReference type="OrthoDB" id="4227473at2759"/>
<accession>A0A364L420</accession>
<sequence>MVTRRVADKVGVALEEELKITLGETEYLLILNQENFLTIHGNTPSLALVYLTKPGQVISRASLREFRATKLERDDVIHSAFYSNFVFYGSKQEDLRLESDVIEELVEWDTKSWTFVEGTPSSTVAAGPYVSAKGRTWQPWRIYHDFNATFMLKLDSPQAGIHGRVVVPSRCYYQPSKMRPLDGARIVVKDNMDVAGHKTTLCNRSWDALYPPASKNAACIQVLLDAGAIILGKTKLEAMVMDEEPLECVEFTAPFNPRGDGYQNPSGSSSGSAAGIGSYDWLDFSLGSDTNGSGRKPADYNGVFSIRPSTGIMDTDGVVGHFPKFDMPVFFGRDIARFSDFISVWYGASPMLRTPSKTQVNILYPSDYLPTTNPSQSQVIDNFVKGLESALQVSRINISLAEEWRRDCPDGLQNPDIVEYLKLAGGIPFYHDAYYALADFRDKYKEKFGKPPFVHRAVHRQWDVAKQITKEERDKYWRRSEIYRHWLLDNIFKANDENSVTIMILPIEKGEPNYRDADPPLHHILHGFDALNMSPMMRAPELTAIVGEITYHSIVTERAEPRPIGVSVIGTDLILADLVEKGMKVLGGF</sequence>
<dbReference type="STRING" id="1196081.A0A364L420"/>
<dbReference type="AlphaFoldDB" id="A0A364L420"/>
<dbReference type="Proteomes" id="UP000249363">
    <property type="component" value="Unassembled WGS sequence"/>
</dbReference>
<dbReference type="GeneID" id="63795786"/>
<evidence type="ECO:0000259" key="1">
    <source>
        <dbReference type="Pfam" id="PF01425"/>
    </source>
</evidence>
<protein>
    <recommendedName>
        <fullName evidence="1">Amidase domain-containing protein</fullName>
    </recommendedName>
</protein>
<dbReference type="EMBL" id="MIKG01000012">
    <property type="protein sequence ID" value="RAO70558.1"/>
    <property type="molecule type" value="Genomic_DNA"/>
</dbReference>
<dbReference type="RefSeq" id="XP_040735074.1">
    <property type="nucleotide sequence ID" value="XM_040879171.1"/>
</dbReference>
<dbReference type="PANTHER" id="PTHR46310">
    <property type="entry name" value="AMIDASE 1"/>
    <property type="match status" value="1"/>
</dbReference>
<proteinExistence type="predicted"/>
<organism evidence="2 3">
    <name type="scientific">Talaromyces amestolkiae</name>
    <dbReference type="NCBI Taxonomy" id="1196081"/>
    <lineage>
        <taxon>Eukaryota</taxon>
        <taxon>Fungi</taxon>
        <taxon>Dikarya</taxon>
        <taxon>Ascomycota</taxon>
        <taxon>Pezizomycotina</taxon>
        <taxon>Eurotiomycetes</taxon>
        <taxon>Eurotiomycetidae</taxon>
        <taxon>Eurotiales</taxon>
        <taxon>Trichocomaceae</taxon>
        <taxon>Talaromyces</taxon>
        <taxon>Talaromyces sect. Talaromyces</taxon>
    </lineage>
</organism>
<dbReference type="PANTHER" id="PTHR46310:SF7">
    <property type="entry name" value="AMIDASE 1"/>
    <property type="match status" value="1"/>
</dbReference>
<dbReference type="InterPro" id="IPR036928">
    <property type="entry name" value="AS_sf"/>
</dbReference>
<dbReference type="SUPFAM" id="SSF75304">
    <property type="entry name" value="Amidase signature (AS) enzymes"/>
    <property type="match status" value="1"/>
</dbReference>
<dbReference type="InterPro" id="IPR023631">
    <property type="entry name" value="Amidase_dom"/>
</dbReference>
<feature type="domain" description="Amidase" evidence="1">
    <location>
        <begin position="178"/>
        <end position="357"/>
    </location>
</feature>
<evidence type="ECO:0000313" key="2">
    <source>
        <dbReference type="EMBL" id="RAO70558.1"/>
    </source>
</evidence>
<dbReference type="Pfam" id="PF01425">
    <property type="entry name" value="Amidase"/>
    <property type="match status" value="1"/>
</dbReference>
<gene>
    <name evidence="2" type="ORF">BHQ10_006570</name>
</gene>
<comment type="caution">
    <text evidence="2">The sequence shown here is derived from an EMBL/GenBank/DDBJ whole genome shotgun (WGS) entry which is preliminary data.</text>
</comment>